<dbReference type="InterPro" id="IPR006311">
    <property type="entry name" value="TAT_signal"/>
</dbReference>
<evidence type="ECO:0000256" key="3">
    <source>
        <dbReference type="ARBA" id="ARBA00022729"/>
    </source>
</evidence>
<evidence type="ECO:0000256" key="5">
    <source>
        <dbReference type="ARBA" id="ARBA00022801"/>
    </source>
</evidence>
<comment type="caution">
    <text evidence="9">The sequence shown here is derived from an EMBL/GenBank/DDBJ whole genome shotgun (WGS) entry which is preliminary data.</text>
</comment>
<evidence type="ECO:0000256" key="1">
    <source>
        <dbReference type="ARBA" id="ARBA00007277"/>
    </source>
</evidence>
<dbReference type="Pfam" id="PF03009">
    <property type="entry name" value="GDPD"/>
    <property type="match status" value="1"/>
</dbReference>
<feature type="signal peptide" evidence="7">
    <location>
        <begin position="1"/>
        <end position="17"/>
    </location>
</feature>
<dbReference type="PANTHER" id="PTHR43620">
    <property type="entry name" value="GLYCEROPHOSPHORYL DIESTER PHOSPHODIESTERASE"/>
    <property type="match status" value="1"/>
</dbReference>
<evidence type="ECO:0000256" key="7">
    <source>
        <dbReference type="SAM" id="SignalP"/>
    </source>
</evidence>
<evidence type="ECO:0000313" key="10">
    <source>
        <dbReference type="Proteomes" id="UP001501288"/>
    </source>
</evidence>
<dbReference type="Proteomes" id="UP001501288">
    <property type="component" value="Unassembled WGS sequence"/>
</dbReference>
<proteinExistence type="inferred from homology"/>
<dbReference type="EMBL" id="BAAANV010000029">
    <property type="protein sequence ID" value="GAA1537821.1"/>
    <property type="molecule type" value="Genomic_DNA"/>
</dbReference>
<dbReference type="SUPFAM" id="SSF51695">
    <property type="entry name" value="PLC-like phosphodiesterases"/>
    <property type="match status" value="1"/>
</dbReference>
<evidence type="ECO:0000256" key="2">
    <source>
        <dbReference type="ARBA" id="ARBA00012247"/>
    </source>
</evidence>
<comment type="catalytic activity">
    <reaction evidence="6">
        <text>a sn-glycero-3-phosphodiester + H2O = an alcohol + sn-glycerol 3-phosphate + H(+)</text>
        <dbReference type="Rhea" id="RHEA:12969"/>
        <dbReference type="ChEBI" id="CHEBI:15377"/>
        <dbReference type="ChEBI" id="CHEBI:15378"/>
        <dbReference type="ChEBI" id="CHEBI:30879"/>
        <dbReference type="ChEBI" id="CHEBI:57597"/>
        <dbReference type="ChEBI" id="CHEBI:83408"/>
        <dbReference type="EC" id="3.1.4.46"/>
    </reaction>
</comment>
<dbReference type="EC" id="3.1.4.46" evidence="2"/>
<reference evidence="9 10" key="1">
    <citation type="journal article" date="2019" name="Int. J. Syst. Evol. Microbiol.">
        <title>The Global Catalogue of Microorganisms (GCM) 10K type strain sequencing project: providing services to taxonomists for standard genome sequencing and annotation.</title>
        <authorList>
            <consortium name="The Broad Institute Genomics Platform"/>
            <consortium name="The Broad Institute Genome Sequencing Center for Infectious Disease"/>
            <person name="Wu L."/>
            <person name="Ma J."/>
        </authorList>
    </citation>
    <scope>NUCLEOTIDE SEQUENCE [LARGE SCALE GENOMIC DNA]</scope>
    <source>
        <strain evidence="9 10">JCM 14588</strain>
    </source>
</reference>
<keyword evidence="5" id="KW-0378">Hydrolase</keyword>
<evidence type="ECO:0000256" key="6">
    <source>
        <dbReference type="ARBA" id="ARBA00047512"/>
    </source>
</evidence>
<dbReference type="InterPro" id="IPR030395">
    <property type="entry name" value="GP_PDE_dom"/>
</dbReference>
<accession>A0ABN2BBJ0</accession>
<evidence type="ECO:0000256" key="4">
    <source>
        <dbReference type="ARBA" id="ARBA00022798"/>
    </source>
</evidence>
<keyword evidence="4" id="KW-0319">Glycerol metabolism</keyword>
<gene>
    <name evidence="9" type="ORF">GCM10009762_09370</name>
</gene>
<dbReference type="Gene3D" id="3.20.20.190">
    <property type="entry name" value="Phosphatidylinositol (PI) phosphodiesterase"/>
    <property type="match status" value="1"/>
</dbReference>
<feature type="chain" id="PRO_5046455168" description="glycerophosphodiester phosphodiesterase" evidence="7">
    <location>
        <begin position="18"/>
        <end position="377"/>
    </location>
</feature>
<name>A0ABN2BBJ0_9MICO</name>
<dbReference type="PROSITE" id="PS51318">
    <property type="entry name" value="TAT"/>
    <property type="match status" value="1"/>
</dbReference>
<dbReference type="PANTHER" id="PTHR43620:SF7">
    <property type="entry name" value="GLYCEROPHOSPHODIESTER PHOSPHODIESTERASE GDPD5-RELATED"/>
    <property type="match status" value="1"/>
</dbReference>
<keyword evidence="10" id="KW-1185">Reference proteome</keyword>
<protein>
    <recommendedName>
        <fullName evidence="2">glycerophosphodiester phosphodiesterase</fullName>
        <ecNumber evidence="2">3.1.4.46</ecNumber>
    </recommendedName>
</protein>
<feature type="domain" description="GP-PDE" evidence="8">
    <location>
        <begin position="46"/>
        <end position="370"/>
    </location>
</feature>
<organism evidence="9 10">
    <name type="scientific">Dermacoccus barathri</name>
    <dbReference type="NCBI Taxonomy" id="322601"/>
    <lineage>
        <taxon>Bacteria</taxon>
        <taxon>Bacillati</taxon>
        <taxon>Actinomycetota</taxon>
        <taxon>Actinomycetes</taxon>
        <taxon>Micrococcales</taxon>
        <taxon>Dermacoccaceae</taxon>
        <taxon>Dermacoccus</taxon>
    </lineage>
</organism>
<dbReference type="PROSITE" id="PS51704">
    <property type="entry name" value="GP_PDE"/>
    <property type="match status" value="1"/>
</dbReference>
<dbReference type="InterPro" id="IPR017946">
    <property type="entry name" value="PLC-like_Pdiesterase_TIM-brl"/>
</dbReference>
<evidence type="ECO:0000313" key="9">
    <source>
        <dbReference type="EMBL" id="GAA1537821.1"/>
    </source>
</evidence>
<comment type="similarity">
    <text evidence="1">Belongs to the glycerophosphoryl diester phosphodiesterase family.</text>
</comment>
<evidence type="ECO:0000259" key="8">
    <source>
        <dbReference type="PROSITE" id="PS51704"/>
    </source>
</evidence>
<keyword evidence="3 7" id="KW-0732">Signal</keyword>
<dbReference type="CDD" id="cd08602">
    <property type="entry name" value="GDPD_ScGlpQ1_like"/>
    <property type="match status" value="1"/>
</dbReference>
<sequence length="377" mass="42146">MAFMKRRSLLSLTTASAATFALGDAAQASTTSGHRRHGHGARYRKPYVVGHRGASGYRPEHTLEAYRLAARMGADIIEPDLVITKDGVLVVRHEPEISGTTDVAKRPEFASRKTTKSLDGKPVTGWFTEDFTLAELRTLRAVERLPELRQRNTIYDGLWQVPTFEEVLKLRRELERELGRTIGVYPETKHSTYFRAQGKPLEEKLVPLIRTYGLDRPGAPIFIQSFELQNLLDLRTRFKVKAPLVFLTDAKGGPFADPKKRSYSHLTSPAGLREWAHLLDGLGPSVKQVIAWNADNTLGAPTSLVRDAHAVGLQVCPWTVRAENDFLPADLRNGSNPGDFGRVVDYLDKLYATGIDGIFSDMPDIAVLARERYLSRR</sequence>